<organism evidence="1 2">
    <name type="scientific">Nephila pilipes</name>
    <name type="common">Giant wood spider</name>
    <name type="synonym">Nephila maculata</name>
    <dbReference type="NCBI Taxonomy" id="299642"/>
    <lineage>
        <taxon>Eukaryota</taxon>
        <taxon>Metazoa</taxon>
        <taxon>Ecdysozoa</taxon>
        <taxon>Arthropoda</taxon>
        <taxon>Chelicerata</taxon>
        <taxon>Arachnida</taxon>
        <taxon>Araneae</taxon>
        <taxon>Araneomorphae</taxon>
        <taxon>Entelegynae</taxon>
        <taxon>Araneoidea</taxon>
        <taxon>Nephilidae</taxon>
        <taxon>Nephila</taxon>
    </lineage>
</organism>
<comment type="caution">
    <text evidence="1">The sequence shown here is derived from an EMBL/GenBank/DDBJ whole genome shotgun (WGS) entry which is preliminary data.</text>
</comment>
<reference evidence="1" key="1">
    <citation type="submission" date="2020-08" db="EMBL/GenBank/DDBJ databases">
        <title>Multicomponent nature underlies the extraordinary mechanical properties of spider dragline silk.</title>
        <authorList>
            <person name="Kono N."/>
            <person name="Nakamura H."/>
            <person name="Mori M."/>
            <person name="Yoshida Y."/>
            <person name="Ohtoshi R."/>
            <person name="Malay A.D."/>
            <person name="Moran D.A.P."/>
            <person name="Tomita M."/>
            <person name="Numata K."/>
            <person name="Arakawa K."/>
        </authorList>
    </citation>
    <scope>NUCLEOTIDE SEQUENCE</scope>
</reference>
<dbReference type="EMBL" id="BMAW01032931">
    <property type="protein sequence ID" value="GFU27829.1"/>
    <property type="molecule type" value="Genomic_DNA"/>
</dbReference>
<name>A0A8X6QN57_NEPPI</name>
<dbReference type="Proteomes" id="UP000887013">
    <property type="component" value="Unassembled WGS sequence"/>
</dbReference>
<protein>
    <submittedName>
        <fullName evidence="1">Uncharacterized protein</fullName>
    </submittedName>
</protein>
<accession>A0A8X6QN57</accession>
<proteinExistence type="predicted"/>
<keyword evidence="2" id="KW-1185">Reference proteome</keyword>
<evidence type="ECO:0000313" key="2">
    <source>
        <dbReference type="Proteomes" id="UP000887013"/>
    </source>
</evidence>
<gene>
    <name evidence="1" type="ORF">NPIL_580881</name>
</gene>
<sequence length="90" mass="10128">MKFWKLRPSPPCGLPIIFEDTKHFAKICLECTSARIQELGLRPTTSKTPTSNPVARGHPISYIGTMKDACAHLTKFDDLDTISHQCIPFR</sequence>
<dbReference type="AlphaFoldDB" id="A0A8X6QN57"/>
<evidence type="ECO:0000313" key="1">
    <source>
        <dbReference type="EMBL" id="GFU27829.1"/>
    </source>
</evidence>